<dbReference type="InterPro" id="IPR001356">
    <property type="entry name" value="HD"/>
</dbReference>
<dbReference type="Gene3D" id="1.10.10.60">
    <property type="entry name" value="Homeodomain-like"/>
    <property type="match status" value="1"/>
</dbReference>
<dbReference type="KEGG" id="epa:110251460"/>
<evidence type="ECO:0000313" key="9">
    <source>
        <dbReference type="EnsemblMetazoa" id="XP_020913842.1"/>
    </source>
</evidence>
<dbReference type="GeneID" id="110251460"/>
<dbReference type="InterPro" id="IPR050877">
    <property type="entry name" value="EMX-VAX-Noto_Homeobox_TFs"/>
</dbReference>
<evidence type="ECO:0000256" key="7">
    <source>
        <dbReference type="SAM" id="MobiDB-lite"/>
    </source>
</evidence>
<keyword evidence="3 5" id="KW-0371">Homeobox</keyword>
<feature type="DNA-binding region" description="Homeobox" evidence="5">
    <location>
        <begin position="94"/>
        <end position="153"/>
    </location>
</feature>
<dbReference type="InterPro" id="IPR017970">
    <property type="entry name" value="Homeobox_CS"/>
</dbReference>
<evidence type="ECO:0000259" key="8">
    <source>
        <dbReference type="PROSITE" id="PS50071"/>
    </source>
</evidence>
<organism evidence="9 10">
    <name type="scientific">Exaiptasia diaphana</name>
    <name type="common">Tropical sea anemone</name>
    <name type="synonym">Aiptasia pulchella</name>
    <dbReference type="NCBI Taxonomy" id="2652724"/>
    <lineage>
        <taxon>Eukaryota</taxon>
        <taxon>Metazoa</taxon>
        <taxon>Cnidaria</taxon>
        <taxon>Anthozoa</taxon>
        <taxon>Hexacorallia</taxon>
        <taxon>Actiniaria</taxon>
        <taxon>Aiptasiidae</taxon>
        <taxon>Exaiptasia</taxon>
    </lineage>
</organism>
<dbReference type="PROSITE" id="PS00027">
    <property type="entry name" value="HOMEOBOX_1"/>
    <property type="match status" value="1"/>
</dbReference>
<dbReference type="OrthoDB" id="6159439at2759"/>
<dbReference type="FunFam" id="1.10.10.60:FF:000081">
    <property type="entry name" value="Empty spiracles homeobox 2"/>
    <property type="match status" value="1"/>
</dbReference>
<name>A0A913Y3E2_EXADI</name>
<protein>
    <recommendedName>
        <fullName evidence="8">Homeobox domain-containing protein</fullName>
    </recommendedName>
</protein>
<reference evidence="9" key="1">
    <citation type="submission" date="2022-11" db="UniProtKB">
        <authorList>
            <consortium name="EnsemblMetazoa"/>
        </authorList>
    </citation>
    <scope>IDENTIFICATION</scope>
</reference>
<proteinExistence type="predicted"/>
<feature type="compositionally biased region" description="Low complexity" evidence="7">
    <location>
        <begin position="172"/>
        <end position="184"/>
    </location>
</feature>
<evidence type="ECO:0000256" key="3">
    <source>
        <dbReference type="ARBA" id="ARBA00023155"/>
    </source>
</evidence>
<dbReference type="GO" id="GO:0000981">
    <property type="term" value="F:DNA-binding transcription factor activity, RNA polymerase II-specific"/>
    <property type="evidence" value="ECO:0007669"/>
    <property type="project" value="InterPro"/>
</dbReference>
<accession>A0A913Y3E2</accession>
<feature type="domain" description="Homeobox" evidence="8">
    <location>
        <begin position="92"/>
        <end position="152"/>
    </location>
</feature>
<keyword evidence="2 5" id="KW-0238">DNA-binding</keyword>
<sequence>MHAYDNTQSSFINTMYRPNSSLSTNSQQSYSSYKNPTDYPVAVRLDSHPLHSLSAYNSSALSFYPCASSHRYVHDFNCGYTSSLHGGFVACRRPKRIRTAFTPTQLLHLENAFDKNHYIVGTERKQLASYLNLSETQIKVWFQNRRTKYKRQQAEEKAASQQASNTSDSECHTSNSQQHSTSHSQQDDNDTTNARSL</sequence>
<dbReference type="CDD" id="cd00086">
    <property type="entry name" value="homeodomain"/>
    <property type="match status" value="1"/>
</dbReference>
<dbReference type="InterPro" id="IPR009057">
    <property type="entry name" value="Homeodomain-like_sf"/>
</dbReference>
<feature type="region of interest" description="Disordered" evidence="7">
    <location>
        <begin position="152"/>
        <end position="197"/>
    </location>
</feature>
<dbReference type="PRINTS" id="PR00024">
    <property type="entry name" value="HOMEOBOX"/>
</dbReference>
<dbReference type="OMA" id="YPCASSH"/>
<dbReference type="PROSITE" id="PS50071">
    <property type="entry name" value="HOMEOBOX_2"/>
    <property type="match status" value="1"/>
</dbReference>
<comment type="subcellular location">
    <subcellularLocation>
        <location evidence="1 5 6">Nucleus</location>
    </subcellularLocation>
</comment>
<evidence type="ECO:0000256" key="5">
    <source>
        <dbReference type="PROSITE-ProRule" id="PRU00108"/>
    </source>
</evidence>
<dbReference type="Proteomes" id="UP000887567">
    <property type="component" value="Unplaced"/>
</dbReference>
<dbReference type="PANTHER" id="PTHR24339:SF28">
    <property type="entry name" value="E5-RELATED"/>
    <property type="match status" value="1"/>
</dbReference>
<evidence type="ECO:0000256" key="6">
    <source>
        <dbReference type="RuleBase" id="RU000682"/>
    </source>
</evidence>
<dbReference type="InterPro" id="IPR020479">
    <property type="entry name" value="HD_metazoa"/>
</dbReference>
<keyword evidence="4 5" id="KW-0539">Nucleus</keyword>
<dbReference type="AlphaFoldDB" id="A0A913Y3E2"/>
<evidence type="ECO:0000256" key="2">
    <source>
        <dbReference type="ARBA" id="ARBA00023125"/>
    </source>
</evidence>
<dbReference type="SMART" id="SM00389">
    <property type="entry name" value="HOX"/>
    <property type="match status" value="1"/>
</dbReference>
<evidence type="ECO:0000256" key="4">
    <source>
        <dbReference type="ARBA" id="ARBA00023242"/>
    </source>
</evidence>
<dbReference type="GO" id="GO:0005634">
    <property type="term" value="C:nucleus"/>
    <property type="evidence" value="ECO:0007669"/>
    <property type="project" value="UniProtKB-SubCell"/>
</dbReference>
<dbReference type="SUPFAM" id="SSF46689">
    <property type="entry name" value="Homeodomain-like"/>
    <property type="match status" value="1"/>
</dbReference>
<dbReference type="PANTHER" id="PTHR24339">
    <property type="entry name" value="HOMEOBOX PROTEIN EMX-RELATED"/>
    <property type="match status" value="1"/>
</dbReference>
<evidence type="ECO:0000313" key="10">
    <source>
        <dbReference type="Proteomes" id="UP000887567"/>
    </source>
</evidence>
<dbReference type="EnsemblMetazoa" id="XM_021058183.2">
    <property type="protein sequence ID" value="XP_020913842.1"/>
    <property type="gene ID" value="LOC110251460"/>
</dbReference>
<keyword evidence="10" id="KW-1185">Reference proteome</keyword>
<dbReference type="Pfam" id="PF00046">
    <property type="entry name" value="Homeodomain"/>
    <property type="match status" value="1"/>
</dbReference>
<dbReference type="RefSeq" id="XP_020913842.1">
    <property type="nucleotide sequence ID" value="XM_021058183.2"/>
</dbReference>
<dbReference type="GO" id="GO:0000978">
    <property type="term" value="F:RNA polymerase II cis-regulatory region sequence-specific DNA binding"/>
    <property type="evidence" value="ECO:0007669"/>
    <property type="project" value="TreeGrafter"/>
</dbReference>
<evidence type="ECO:0000256" key="1">
    <source>
        <dbReference type="ARBA" id="ARBA00004123"/>
    </source>
</evidence>